<proteinExistence type="predicted"/>
<dbReference type="Pfam" id="PF04578">
    <property type="entry name" value="DUF594"/>
    <property type="match status" value="2"/>
</dbReference>
<evidence type="ECO:0000256" key="2">
    <source>
        <dbReference type="SAM" id="SignalP"/>
    </source>
</evidence>
<organism evidence="4 5">
    <name type="scientific">Acer yangbiense</name>
    <dbReference type="NCBI Taxonomy" id="1000413"/>
    <lineage>
        <taxon>Eukaryota</taxon>
        <taxon>Viridiplantae</taxon>
        <taxon>Streptophyta</taxon>
        <taxon>Embryophyta</taxon>
        <taxon>Tracheophyta</taxon>
        <taxon>Spermatophyta</taxon>
        <taxon>Magnoliopsida</taxon>
        <taxon>eudicotyledons</taxon>
        <taxon>Gunneridae</taxon>
        <taxon>Pentapetalae</taxon>
        <taxon>rosids</taxon>
        <taxon>malvids</taxon>
        <taxon>Sapindales</taxon>
        <taxon>Sapindaceae</taxon>
        <taxon>Hippocastanoideae</taxon>
        <taxon>Acereae</taxon>
        <taxon>Acer</taxon>
    </lineage>
</organism>
<dbReference type="Pfam" id="PF13968">
    <property type="entry name" value="DUF4220"/>
    <property type="match status" value="2"/>
</dbReference>
<feature type="transmembrane region" description="Helical" evidence="1">
    <location>
        <begin position="975"/>
        <end position="998"/>
    </location>
</feature>
<feature type="transmembrane region" description="Helical" evidence="1">
    <location>
        <begin position="230"/>
        <end position="251"/>
    </location>
</feature>
<feature type="chain" id="PRO_5022760382" description="DUF4220 domain-containing protein" evidence="2">
    <location>
        <begin position="19"/>
        <end position="1360"/>
    </location>
</feature>
<evidence type="ECO:0000313" key="4">
    <source>
        <dbReference type="EMBL" id="TXG68336.1"/>
    </source>
</evidence>
<dbReference type="InterPro" id="IPR007658">
    <property type="entry name" value="DUF594"/>
</dbReference>
<feature type="signal peptide" evidence="2">
    <location>
        <begin position="1"/>
        <end position="18"/>
    </location>
</feature>
<dbReference type="InterPro" id="IPR025315">
    <property type="entry name" value="DUF4220"/>
</dbReference>
<feature type="domain" description="DUF4220" evidence="3">
    <location>
        <begin position="692"/>
        <end position="1056"/>
    </location>
</feature>
<keyword evidence="1" id="KW-0472">Membrane</keyword>
<evidence type="ECO:0000259" key="3">
    <source>
        <dbReference type="Pfam" id="PF13968"/>
    </source>
</evidence>
<keyword evidence="2" id="KW-0732">Signal</keyword>
<evidence type="ECO:0000256" key="1">
    <source>
        <dbReference type="SAM" id="Phobius"/>
    </source>
</evidence>
<feature type="transmembrane region" description="Helical" evidence="1">
    <location>
        <begin position="943"/>
        <end position="963"/>
    </location>
</feature>
<feature type="transmembrane region" description="Helical" evidence="1">
    <location>
        <begin position="263"/>
        <end position="284"/>
    </location>
</feature>
<comment type="caution">
    <text evidence="4">The sequence shown here is derived from an EMBL/GenBank/DDBJ whole genome shotgun (WGS) entry which is preliminary data.</text>
</comment>
<protein>
    <recommendedName>
        <fullName evidence="3">DUF4220 domain-containing protein</fullName>
    </recommendedName>
</protein>
<feature type="transmembrane region" description="Helical" evidence="1">
    <location>
        <begin position="785"/>
        <end position="805"/>
    </location>
</feature>
<reference evidence="5" key="1">
    <citation type="journal article" date="2019" name="Gigascience">
        <title>De novo genome assembly of the endangered Acer yangbiense, a plant species with extremely small populations endemic to Yunnan Province, China.</title>
        <authorList>
            <person name="Yang J."/>
            <person name="Wariss H.M."/>
            <person name="Tao L."/>
            <person name="Zhang R."/>
            <person name="Yun Q."/>
            <person name="Hollingsworth P."/>
            <person name="Dao Z."/>
            <person name="Luo G."/>
            <person name="Guo H."/>
            <person name="Ma Y."/>
            <person name="Sun W."/>
        </authorList>
    </citation>
    <scope>NUCLEOTIDE SEQUENCE [LARGE SCALE GENOMIC DNA]</scope>
    <source>
        <strain evidence="5">cv. Malutang</strain>
    </source>
</reference>
<feature type="transmembrane region" description="Helical" evidence="1">
    <location>
        <begin position="658"/>
        <end position="677"/>
    </location>
</feature>
<dbReference type="EMBL" id="VAHF01000002">
    <property type="protein sequence ID" value="TXG68336.1"/>
    <property type="molecule type" value="Genomic_DNA"/>
</dbReference>
<dbReference type="OrthoDB" id="1689146at2759"/>
<feature type="transmembrane region" description="Helical" evidence="1">
    <location>
        <begin position="84"/>
        <end position="110"/>
    </location>
</feature>
<evidence type="ECO:0000313" key="5">
    <source>
        <dbReference type="Proteomes" id="UP000323000"/>
    </source>
</evidence>
<feature type="transmembrane region" description="Helical" evidence="1">
    <location>
        <begin position="758"/>
        <end position="779"/>
    </location>
</feature>
<dbReference type="Proteomes" id="UP000323000">
    <property type="component" value="Chromosome 2"/>
</dbReference>
<keyword evidence="1" id="KW-0812">Transmembrane</keyword>
<gene>
    <name evidence="4" type="ORF">EZV62_003271</name>
</gene>
<keyword evidence="5" id="KW-1185">Reference proteome</keyword>
<dbReference type="PANTHER" id="PTHR31325">
    <property type="entry name" value="OS01G0798800 PROTEIN-RELATED"/>
    <property type="match status" value="1"/>
</dbReference>
<sequence length="1360" mass="157015">MFLVWSAYLTADWVATVALGNLANSQRNDSKDHSSKPDNLLQAFWTPILLVHLGGPDTITAYALEDNELWLRHFNGLVVQIGVAYYVFFLSWSNTALMFVAIPMFITGIIKYGEKTLVLRSSSNQHYKDSLFSTPDLCVEFINYIDNESIIPKDGIDPEDHYLVQAYFLFKKLEFLFAGRVLGNFERGNIYSVIEKKSAGDAFELVAVQFGFLYDMLYTKATIVYSRLGIFFRCMSLFSYVVALVIFSIIIDVHGFSHIDIFITYLLLAGAVVVEIYAFIILFSSDWTKLWLIKLKTSQYNLISRTLINHLWKFVSCSHSLLTNRKRWSRSIGQYNMLSACIKDVQATGMGGVVQKIPFISKLLEYRHLTWDNVNIDFQKTIFDYLKEKGNHLIKDENLLTDSFFKSRNEMLATRVTYALEKLFRSNNRLGWSITEVEYDHSLVIWHIATDLCYHGDLDDVQGDANKLDPKCKISKCLSDYMLYLLVFCPSMLPKGNSEIRYVHTFDEAKRFFMPRFSKERGRIQATKGRCLLLEDARVNQPSLELVKDKLSVLQDGCKLAMELQNVEVELESQNVESSEHNYNNKWEIISQVWMEMLSYAAQECEWREHGQQLRKGGELLTHVCLLMAHFGLSKQSTQMNKLGLPEKIVQQWNGFEIRFLIFLSLLLQIILILFGARRKYTSTIWIRILVWSAYMMLQSVVTISLGHISNNQADSSKNSSSVPNNKLQEFWTPFLLVHLGGPDTITAYSLEDNNMWLRYLLVHSVHVGTAFYIFIQAWEKHPLTFIAIPILISGLVNYGGRILALRSSSTQCLKDGLFSDPDPCSDFVKHVEKDHSFEGDRDHQDQLMEEGSSSSVLSVMVLPQDGIDDPKDHRLVEAYFMFKRLEYLFVGLVLDYYERIGIYSIIRDKSAEDSFKLVAIELGLMYDTLYTKATVVCSRFGIVFRCISFFSSVSAVVVFSVMNLLCHRYPKTDIFLTYSLLAGAVFVEVYAIMVLFYSDWTRLWLIKCKKAQHNLVSKFLVDHLWRFSSPSHSLVSNKYQKRWSGSMSQFNLISYCLENTQHRCTGVQKLPYFGKWLEIYRYLTRVNVNADLHELIFNQLKKKGDMLIDINVSYVVLRNEFLAHRGDNTLKIQQHLGDRFHWSTTEVDFDQSLLIWHIATDVCYLLDLDHVYGDENKLHPKCKISIYLSDYMLYLLVFCPSMLPKGPIGEIRYKETCTEAMEFFKKRRNVRSSSKKCDAFKELLHDDTLKDLLSRSEREAKGPCSRRRNQSVLYQGCKLAKQFLELGTQSNSNFDKDGSASKENWEIISEVWVEMLAYAAHRCGWKAHCVQLRNGGELLTHVCLLMVHLGLSKQFVDTI</sequence>
<accession>A0A5C7IIJ4</accession>
<name>A0A5C7IIJ4_9ROSI</name>
<keyword evidence="1" id="KW-1133">Transmembrane helix</keyword>
<feature type="transmembrane region" description="Helical" evidence="1">
    <location>
        <begin position="689"/>
        <end position="711"/>
    </location>
</feature>
<feature type="domain" description="DUF4220" evidence="3">
    <location>
        <begin position="5"/>
        <end position="339"/>
    </location>
</feature>